<accession>A0A917CGS0</accession>
<name>A0A917CGS0_9GAMM</name>
<evidence type="ECO:0000313" key="2">
    <source>
        <dbReference type="EMBL" id="GGF87298.1"/>
    </source>
</evidence>
<dbReference type="PANTHER" id="PTHR12788">
    <property type="entry name" value="PROTEIN-TYROSINE SULFOTRANSFERASE 2"/>
    <property type="match status" value="1"/>
</dbReference>
<dbReference type="EMBL" id="BMEO01000002">
    <property type="protein sequence ID" value="GGF87298.1"/>
    <property type="molecule type" value="Genomic_DNA"/>
</dbReference>
<organism evidence="2 3">
    <name type="scientific">Marinicella pacifica</name>
    <dbReference type="NCBI Taxonomy" id="1171543"/>
    <lineage>
        <taxon>Bacteria</taxon>
        <taxon>Pseudomonadati</taxon>
        <taxon>Pseudomonadota</taxon>
        <taxon>Gammaproteobacteria</taxon>
        <taxon>Lysobacterales</taxon>
        <taxon>Marinicellaceae</taxon>
        <taxon>Marinicella</taxon>
    </lineage>
</organism>
<evidence type="ECO:0000256" key="1">
    <source>
        <dbReference type="ARBA" id="ARBA00022679"/>
    </source>
</evidence>
<dbReference type="Gene3D" id="3.40.50.300">
    <property type="entry name" value="P-loop containing nucleotide triphosphate hydrolases"/>
    <property type="match status" value="1"/>
</dbReference>
<protein>
    <recommendedName>
        <fullName evidence="4">Sulfotransferase family protein</fullName>
    </recommendedName>
</protein>
<gene>
    <name evidence="2" type="ORF">GCM10011365_05470</name>
</gene>
<dbReference type="InterPro" id="IPR026634">
    <property type="entry name" value="TPST-like"/>
</dbReference>
<comment type="caution">
    <text evidence="2">The sequence shown here is derived from an EMBL/GenBank/DDBJ whole genome shotgun (WGS) entry which is preliminary data.</text>
</comment>
<evidence type="ECO:0000313" key="3">
    <source>
        <dbReference type="Proteomes" id="UP000605253"/>
    </source>
</evidence>
<dbReference type="Pfam" id="PF13469">
    <property type="entry name" value="Sulfotransfer_3"/>
    <property type="match status" value="1"/>
</dbReference>
<keyword evidence="3" id="KW-1185">Reference proteome</keyword>
<dbReference type="RefSeq" id="WP_188364144.1">
    <property type="nucleotide sequence ID" value="NZ_BAABJF010000032.1"/>
</dbReference>
<dbReference type="PANTHER" id="PTHR12788:SF8">
    <property type="entry name" value="PROTEIN-TYROSINE SULFOTRANSFERASE"/>
    <property type="match status" value="1"/>
</dbReference>
<keyword evidence="1" id="KW-0808">Transferase</keyword>
<reference evidence="2" key="2">
    <citation type="submission" date="2020-09" db="EMBL/GenBank/DDBJ databases">
        <authorList>
            <person name="Sun Q."/>
            <person name="Zhou Y."/>
        </authorList>
    </citation>
    <scope>NUCLEOTIDE SEQUENCE</scope>
    <source>
        <strain evidence="2">CGMCC 1.12181</strain>
    </source>
</reference>
<proteinExistence type="predicted"/>
<dbReference type="Proteomes" id="UP000605253">
    <property type="component" value="Unassembled WGS sequence"/>
</dbReference>
<dbReference type="SUPFAM" id="SSF52540">
    <property type="entry name" value="P-loop containing nucleoside triphosphate hydrolases"/>
    <property type="match status" value="1"/>
</dbReference>
<dbReference type="GO" id="GO:0008476">
    <property type="term" value="F:protein-tyrosine sulfotransferase activity"/>
    <property type="evidence" value="ECO:0007669"/>
    <property type="project" value="InterPro"/>
</dbReference>
<reference evidence="2" key="1">
    <citation type="journal article" date="2014" name="Int. J. Syst. Evol. Microbiol.">
        <title>Complete genome sequence of Corynebacterium casei LMG S-19264T (=DSM 44701T), isolated from a smear-ripened cheese.</title>
        <authorList>
            <consortium name="US DOE Joint Genome Institute (JGI-PGF)"/>
            <person name="Walter F."/>
            <person name="Albersmeier A."/>
            <person name="Kalinowski J."/>
            <person name="Ruckert C."/>
        </authorList>
    </citation>
    <scope>NUCLEOTIDE SEQUENCE</scope>
    <source>
        <strain evidence="2">CGMCC 1.12181</strain>
    </source>
</reference>
<dbReference type="InterPro" id="IPR027417">
    <property type="entry name" value="P-loop_NTPase"/>
</dbReference>
<sequence length="257" mass="29649">MTINFSKSEIESITNRIDPNHLSKISKFVLFVGHAHSGHSIIGATLDAHPEIAIANEVNIAKLIRDHRCTKQQIESILYSESLKNAKQESWHNSEYQYNISKGFQGKTQLPEVIGDKKAGGTTRILLNDYWILEYLQSIYKQNFKVIFVRRNPIDIVAAYAYYMKQAPSQFHVDRYNENLAIVKRIKKSMDKSSFIEVKQEDFINNPTLVSQNLINFFHLSTNNELLEQWTQNVRSDLKGKSHQIDIPDSLLRQLPS</sequence>
<dbReference type="AlphaFoldDB" id="A0A917CGS0"/>
<evidence type="ECO:0008006" key="4">
    <source>
        <dbReference type="Google" id="ProtNLM"/>
    </source>
</evidence>